<dbReference type="Proteomes" id="UP001163603">
    <property type="component" value="Chromosome 11"/>
</dbReference>
<evidence type="ECO:0000313" key="1">
    <source>
        <dbReference type="EMBL" id="KAJ0021325.1"/>
    </source>
</evidence>
<protein>
    <submittedName>
        <fullName evidence="1">Uncharacterized protein</fullName>
    </submittedName>
</protein>
<keyword evidence="2" id="KW-1185">Reference proteome</keyword>
<organism evidence="1 2">
    <name type="scientific">Pistacia integerrima</name>
    <dbReference type="NCBI Taxonomy" id="434235"/>
    <lineage>
        <taxon>Eukaryota</taxon>
        <taxon>Viridiplantae</taxon>
        <taxon>Streptophyta</taxon>
        <taxon>Embryophyta</taxon>
        <taxon>Tracheophyta</taxon>
        <taxon>Spermatophyta</taxon>
        <taxon>Magnoliopsida</taxon>
        <taxon>eudicotyledons</taxon>
        <taxon>Gunneridae</taxon>
        <taxon>Pentapetalae</taxon>
        <taxon>rosids</taxon>
        <taxon>malvids</taxon>
        <taxon>Sapindales</taxon>
        <taxon>Anacardiaceae</taxon>
        <taxon>Pistacia</taxon>
    </lineage>
</organism>
<dbReference type="EMBL" id="CM047746">
    <property type="protein sequence ID" value="KAJ0021325.1"/>
    <property type="molecule type" value="Genomic_DNA"/>
</dbReference>
<reference evidence="2" key="1">
    <citation type="journal article" date="2023" name="G3 (Bethesda)">
        <title>Genome assembly and association tests identify interacting loci associated with vigor, precocity, and sex in interspecific pistachio rootstocks.</title>
        <authorList>
            <person name="Palmer W."/>
            <person name="Jacygrad E."/>
            <person name="Sagayaradj S."/>
            <person name="Cavanaugh K."/>
            <person name="Han R."/>
            <person name="Bertier L."/>
            <person name="Beede B."/>
            <person name="Kafkas S."/>
            <person name="Golino D."/>
            <person name="Preece J."/>
            <person name="Michelmore R."/>
        </authorList>
    </citation>
    <scope>NUCLEOTIDE SEQUENCE [LARGE SCALE GENOMIC DNA]</scope>
</reference>
<proteinExistence type="predicted"/>
<sequence length="56" mass="6035">MAPEPKRRKIKQPPPSGSGLSSSTDRGGHVNVSKKTSALEIQNLVTVKIWVLLIIA</sequence>
<gene>
    <name evidence="1" type="ORF">Pint_31472</name>
</gene>
<evidence type="ECO:0000313" key="2">
    <source>
        <dbReference type="Proteomes" id="UP001163603"/>
    </source>
</evidence>
<accession>A0ACC0XPV2</accession>
<name>A0ACC0XPV2_9ROSI</name>
<comment type="caution">
    <text evidence="1">The sequence shown here is derived from an EMBL/GenBank/DDBJ whole genome shotgun (WGS) entry which is preliminary data.</text>
</comment>